<comment type="caution">
    <text evidence="1">The sequence shown here is derived from an EMBL/GenBank/DDBJ whole genome shotgun (WGS) entry which is preliminary data.</text>
</comment>
<dbReference type="OrthoDB" id="449157at2759"/>
<reference evidence="1" key="1">
    <citation type="submission" date="2021-02" db="EMBL/GenBank/DDBJ databases">
        <authorList>
            <person name="Dougan E. K."/>
            <person name="Rhodes N."/>
            <person name="Thang M."/>
            <person name="Chan C."/>
        </authorList>
    </citation>
    <scope>NUCLEOTIDE SEQUENCE</scope>
</reference>
<evidence type="ECO:0000313" key="2">
    <source>
        <dbReference type="Proteomes" id="UP000604046"/>
    </source>
</evidence>
<gene>
    <name evidence="1" type="ORF">SNAT2548_LOCUS19631</name>
</gene>
<sequence>MALRALHALRVVPFGQAWNMAAQGCRSFRSASQTLEYPVKDWARVSFMLDKEVTGSNLARLFPEPESWKLPTGQPCLSEERPKAPELWAMNKTNRLARKKKRKRMGERISLRMR</sequence>
<dbReference type="Proteomes" id="UP000604046">
    <property type="component" value="Unassembled WGS sequence"/>
</dbReference>
<proteinExistence type="predicted"/>
<organism evidence="1 2">
    <name type="scientific">Symbiodinium natans</name>
    <dbReference type="NCBI Taxonomy" id="878477"/>
    <lineage>
        <taxon>Eukaryota</taxon>
        <taxon>Sar</taxon>
        <taxon>Alveolata</taxon>
        <taxon>Dinophyceae</taxon>
        <taxon>Suessiales</taxon>
        <taxon>Symbiodiniaceae</taxon>
        <taxon>Symbiodinium</taxon>
    </lineage>
</organism>
<accession>A0A812PWR2</accession>
<keyword evidence="2" id="KW-1185">Reference proteome</keyword>
<dbReference type="PROSITE" id="PS51257">
    <property type="entry name" value="PROKAR_LIPOPROTEIN"/>
    <property type="match status" value="1"/>
</dbReference>
<dbReference type="EMBL" id="CAJNDS010002186">
    <property type="protein sequence ID" value="CAE7363383.1"/>
    <property type="molecule type" value="Genomic_DNA"/>
</dbReference>
<name>A0A812PWR2_9DINO</name>
<protein>
    <submittedName>
        <fullName evidence="1">Uncharacterized protein</fullName>
    </submittedName>
</protein>
<dbReference type="AlphaFoldDB" id="A0A812PWR2"/>
<evidence type="ECO:0000313" key="1">
    <source>
        <dbReference type="EMBL" id="CAE7363383.1"/>
    </source>
</evidence>